<accession>A0A378QRZ7</accession>
<gene>
    <name evidence="2" type="ORF">NCTC11012_01812</name>
</gene>
<dbReference type="Proteomes" id="UP000254618">
    <property type="component" value="Unassembled WGS sequence"/>
</dbReference>
<protein>
    <submittedName>
        <fullName evidence="2">Uncharacterized protein</fullName>
    </submittedName>
</protein>
<proteinExistence type="predicted"/>
<dbReference type="EMBL" id="UGQF01000001">
    <property type="protein sequence ID" value="STZ03558.1"/>
    <property type="molecule type" value="Genomic_DNA"/>
</dbReference>
<sequence length="189" mass="22103">MGYLKLFIIPLMALCFNVAFAGPPECYKGRALFESREAFFERVEKYHAQDLVHNKKKVEAKFGECSDRLVILDYIFFGSQNRDSLEKYTPYIYDGERQEVITLLNIITDDKQKSEQMFDKFYQKYLEDYAKEKQTCLDECVLRSVTHIDGFYISAIGAVYARDDLKARRVSHIRLVGMGRSNRYPNPSE</sequence>
<evidence type="ECO:0000256" key="1">
    <source>
        <dbReference type="SAM" id="SignalP"/>
    </source>
</evidence>
<name>A0A378QRZ7_9GAMM</name>
<dbReference type="AlphaFoldDB" id="A0A378QRZ7"/>
<feature type="signal peptide" evidence="1">
    <location>
        <begin position="1"/>
        <end position="21"/>
    </location>
</feature>
<reference evidence="2 3" key="1">
    <citation type="submission" date="2018-06" db="EMBL/GenBank/DDBJ databases">
        <authorList>
            <consortium name="Pathogen Informatics"/>
            <person name="Doyle S."/>
        </authorList>
    </citation>
    <scope>NUCLEOTIDE SEQUENCE [LARGE SCALE GENOMIC DNA]</scope>
    <source>
        <strain evidence="2 3">NCTC11012</strain>
    </source>
</reference>
<organism evidence="2 3">
    <name type="scientific">Moraxella equi</name>
    <dbReference type="NCBI Taxonomy" id="60442"/>
    <lineage>
        <taxon>Bacteria</taxon>
        <taxon>Pseudomonadati</taxon>
        <taxon>Pseudomonadota</taxon>
        <taxon>Gammaproteobacteria</taxon>
        <taxon>Moraxellales</taxon>
        <taxon>Moraxellaceae</taxon>
        <taxon>Moraxella</taxon>
    </lineage>
</organism>
<dbReference type="RefSeq" id="WP_143823553.1">
    <property type="nucleotide sequence ID" value="NZ_MXAP01000163.1"/>
</dbReference>
<evidence type="ECO:0000313" key="3">
    <source>
        <dbReference type="Proteomes" id="UP000254618"/>
    </source>
</evidence>
<evidence type="ECO:0000313" key="2">
    <source>
        <dbReference type="EMBL" id="STZ03558.1"/>
    </source>
</evidence>
<keyword evidence="1" id="KW-0732">Signal</keyword>
<feature type="chain" id="PRO_5016929483" evidence="1">
    <location>
        <begin position="22"/>
        <end position="189"/>
    </location>
</feature>